<dbReference type="RefSeq" id="WP_101872481.1">
    <property type="nucleotide sequence ID" value="NZ_CACRUU010000075.1"/>
</dbReference>
<reference evidence="1" key="1">
    <citation type="journal article" date="2020" name="Cell Host Microbe">
        <title>Functional and Genomic Variation between Human-Derived Isolates of Lachnospiraceae Reveals Inter- and Intra-Species Diversity.</title>
        <authorList>
            <person name="Sorbara M.T."/>
            <person name="Littmann E.R."/>
            <person name="Fontana E."/>
            <person name="Moody T.U."/>
            <person name="Kohout C.E."/>
            <person name="Gjonbalaj M."/>
            <person name="Eaton V."/>
            <person name="Seok R."/>
            <person name="Leiner I.M."/>
            <person name="Pamer E.G."/>
        </authorList>
    </citation>
    <scope>NUCLEOTIDE SEQUENCE</scope>
    <source>
        <strain evidence="1">MSK.15.32</strain>
    </source>
</reference>
<dbReference type="AlphaFoldDB" id="A0AAJ3KMQ8"/>
<sequence>MGTFYKDIGIDGLSDYCKGIMYASGCIIRAGGMRYLCVRNIDKWYAECVGKETGYTPYPSVHNIERDGRPQWTVKPRNMQEMPDIRSAKNTADFIRPYLELHSTLDTVKAGNARKVRLRIYGKEEFLSIIMYCIPAKPKKIQKISNRIRSEGGEYIGKTCAIYYQSRKEIEQILNYINGYPRNDVVWERWCSVMDEY</sequence>
<proteinExistence type="predicted"/>
<dbReference type="Proteomes" id="UP001296580">
    <property type="component" value="Unassembled WGS sequence"/>
</dbReference>
<organism evidence="1 2">
    <name type="scientific">Mediterraneibacter gnavus</name>
    <name type="common">Ruminococcus gnavus</name>
    <dbReference type="NCBI Taxonomy" id="33038"/>
    <lineage>
        <taxon>Bacteria</taxon>
        <taxon>Bacillati</taxon>
        <taxon>Bacillota</taxon>
        <taxon>Clostridia</taxon>
        <taxon>Lachnospirales</taxon>
        <taxon>Lachnospiraceae</taxon>
        <taxon>Mediterraneibacter</taxon>
    </lineage>
</organism>
<evidence type="ECO:0000313" key="1">
    <source>
        <dbReference type="EMBL" id="NSI58776.1"/>
    </source>
</evidence>
<accession>A0AAJ3KMQ8</accession>
<protein>
    <submittedName>
        <fullName evidence="1">Uncharacterized protein</fullName>
    </submittedName>
</protein>
<name>A0AAJ3KMQ8_MEDGN</name>
<dbReference type="EMBL" id="JAAIRV010000019">
    <property type="protein sequence ID" value="NSI58776.1"/>
    <property type="molecule type" value="Genomic_DNA"/>
</dbReference>
<gene>
    <name evidence="1" type="ORF">G4993_10255</name>
</gene>
<reference evidence="1" key="2">
    <citation type="submission" date="2020-02" db="EMBL/GenBank/DDBJ databases">
        <authorList>
            <person name="Littmann E."/>
            <person name="Sorbara M."/>
        </authorList>
    </citation>
    <scope>NUCLEOTIDE SEQUENCE</scope>
    <source>
        <strain evidence="1">MSK.15.32</strain>
    </source>
</reference>
<comment type="caution">
    <text evidence="1">The sequence shown here is derived from an EMBL/GenBank/DDBJ whole genome shotgun (WGS) entry which is preliminary data.</text>
</comment>
<evidence type="ECO:0000313" key="2">
    <source>
        <dbReference type="Proteomes" id="UP001296580"/>
    </source>
</evidence>